<feature type="coiled-coil region" evidence="1">
    <location>
        <begin position="96"/>
        <end position="123"/>
    </location>
</feature>
<protein>
    <submittedName>
        <fullName evidence="3">Helix-turn-helix transcriptional regulator</fullName>
    </submittedName>
</protein>
<dbReference type="InterPro" id="IPR010982">
    <property type="entry name" value="Lambda_DNA-bd_dom_sf"/>
</dbReference>
<dbReference type="SUPFAM" id="SSF47413">
    <property type="entry name" value="lambda repressor-like DNA-binding domains"/>
    <property type="match status" value="1"/>
</dbReference>
<dbReference type="SMART" id="SM00530">
    <property type="entry name" value="HTH_XRE"/>
    <property type="match status" value="1"/>
</dbReference>
<sequence length="126" mass="14447">MVHQGHNVKRIREILGIKQDALAIKLGLSQQAISQLEQKEILDKATLEKLSGALGVSEDIIKDFKDDKAIHIVSNNNYHDNAASVQYNFNPIDKWLEAIEENKKLYERLLQSEKEKVELLQKLLNK</sequence>
<evidence type="ECO:0000259" key="2">
    <source>
        <dbReference type="PROSITE" id="PS50943"/>
    </source>
</evidence>
<name>A0ABU5S103_9BACT</name>
<keyword evidence="1" id="KW-0175">Coiled coil</keyword>
<proteinExistence type="predicted"/>
<dbReference type="RefSeq" id="WP_323326322.1">
    <property type="nucleotide sequence ID" value="NZ_JAYGIL010000004.1"/>
</dbReference>
<accession>A0ABU5S103</accession>
<reference evidence="3 4" key="1">
    <citation type="submission" date="2023-12" db="EMBL/GenBank/DDBJ databases">
        <title>Novel species of the genus Arcicella isolated from rivers.</title>
        <authorList>
            <person name="Lu H."/>
        </authorList>
    </citation>
    <scope>NUCLEOTIDE SEQUENCE [LARGE SCALE GENOMIC DNA]</scope>
    <source>
        <strain evidence="3 4">DC2W</strain>
    </source>
</reference>
<feature type="domain" description="HTH cro/C1-type" evidence="2">
    <location>
        <begin position="8"/>
        <end position="61"/>
    </location>
</feature>
<dbReference type="Proteomes" id="UP001303899">
    <property type="component" value="Unassembled WGS sequence"/>
</dbReference>
<dbReference type="InterPro" id="IPR001387">
    <property type="entry name" value="Cro/C1-type_HTH"/>
</dbReference>
<dbReference type="Pfam" id="PF01381">
    <property type="entry name" value="HTH_3"/>
    <property type="match status" value="1"/>
</dbReference>
<keyword evidence="4" id="KW-1185">Reference proteome</keyword>
<comment type="caution">
    <text evidence="3">The sequence shown here is derived from an EMBL/GenBank/DDBJ whole genome shotgun (WGS) entry which is preliminary data.</text>
</comment>
<evidence type="ECO:0000313" key="3">
    <source>
        <dbReference type="EMBL" id="MEA5402099.1"/>
    </source>
</evidence>
<evidence type="ECO:0000256" key="1">
    <source>
        <dbReference type="SAM" id="Coils"/>
    </source>
</evidence>
<dbReference type="PROSITE" id="PS50943">
    <property type="entry name" value="HTH_CROC1"/>
    <property type="match status" value="1"/>
</dbReference>
<organism evidence="3 4">
    <name type="scientific">Arcicella gelida</name>
    <dbReference type="NCBI Taxonomy" id="2984195"/>
    <lineage>
        <taxon>Bacteria</taxon>
        <taxon>Pseudomonadati</taxon>
        <taxon>Bacteroidota</taxon>
        <taxon>Cytophagia</taxon>
        <taxon>Cytophagales</taxon>
        <taxon>Flectobacillaceae</taxon>
        <taxon>Arcicella</taxon>
    </lineage>
</organism>
<dbReference type="Gene3D" id="1.10.260.40">
    <property type="entry name" value="lambda repressor-like DNA-binding domains"/>
    <property type="match status" value="1"/>
</dbReference>
<dbReference type="CDD" id="cd00093">
    <property type="entry name" value="HTH_XRE"/>
    <property type="match status" value="1"/>
</dbReference>
<dbReference type="EMBL" id="JAYGIL010000004">
    <property type="protein sequence ID" value="MEA5402099.1"/>
    <property type="molecule type" value="Genomic_DNA"/>
</dbReference>
<evidence type="ECO:0000313" key="4">
    <source>
        <dbReference type="Proteomes" id="UP001303899"/>
    </source>
</evidence>
<gene>
    <name evidence="3" type="ORF">VB776_04180</name>
</gene>